<reference evidence="1" key="1">
    <citation type="journal article" date="2020" name="Stud. Mycol.">
        <title>101 Dothideomycetes genomes: a test case for predicting lifestyles and emergence of pathogens.</title>
        <authorList>
            <person name="Haridas S."/>
            <person name="Albert R."/>
            <person name="Binder M."/>
            <person name="Bloem J."/>
            <person name="Labutti K."/>
            <person name="Salamov A."/>
            <person name="Andreopoulos B."/>
            <person name="Baker S."/>
            <person name="Barry K."/>
            <person name="Bills G."/>
            <person name="Bluhm B."/>
            <person name="Cannon C."/>
            <person name="Castanera R."/>
            <person name="Culley D."/>
            <person name="Daum C."/>
            <person name="Ezra D."/>
            <person name="Gonzalez J."/>
            <person name="Henrissat B."/>
            <person name="Kuo A."/>
            <person name="Liang C."/>
            <person name="Lipzen A."/>
            <person name="Lutzoni F."/>
            <person name="Magnuson J."/>
            <person name="Mondo S."/>
            <person name="Nolan M."/>
            <person name="Ohm R."/>
            <person name="Pangilinan J."/>
            <person name="Park H.-J."/>
            <person name="Ramirez L."/>
            <person name="Alfaro M."/>
            <person name="Sun H."/>
            <person name="Tritt A."/>
            <person name="Yoshinaga Y."/>
            <person name="Zwiers L.-H."/>
            <person name="Turgeon B."/>
            <person name="Goodwin S."/>
            <person name="Spatafora J."/>
            <person name="Crous P."/>
            <person name="Grigoriev I."/>
        </authorList>
    </citation>
    <scope>NUCLEOTIDE SEQUENCE</scope>
    <source>
        <strain evidence="1">CBS 130266</strain>
    </source>
</reference>
<proteinExistence type="predicted"/>
<dbReference type="EMBL" id="MU007064">
    <property type="protein sequence ID" value="KAF2426517.1"/>
    <property type="molecule type" value="Genomic_DNA"/>
</dbReference>
<evidence type="ECO:0000313" key="2">
    <source>
        <dbReference type="Proteomes" id="UP000800235"/>
    </source>
</evidence>
<sequence length="427" mass="48739">MQQPRQAPFRPFHRRREIVILEFPTRCEDFAFVVQRGYVRRGVTLRFPTKHLEFATLVARLTSPKWAMENQDPEKMLEAQTVMRDHFVKTCTTYVGKEHNRSCTSYAGQLQKAIDTFPNLQGIQIAYGKKNSLCYWVPLCKAPELGLYHNPAPTDKTRAFDMTVKYVNTALRGSSSVIRSFRTVPAEGMSSGCIGIQGIDWSSHNLDSSRTHQVLGYITDFCYHLELHPFRRAGVLYLPGVPKVASMLLRMPHLRTLELGAGRTLLTSGLGTQTASSNFYLETIVPNLIEHNNCLPHLTHFKIQGGLVLNTLLSELLLQFKNTLQHLELSHMGTTWMGWRTFFQWASEAREMKALRKVEWEHLRESNLPGPVGAFQQVWAMRIHKVPLQTGIATLSSVRGEANDDKGTMRDELKRWSMNLLALERDD</sequence>
<name>A0A9P4TV25_9PEZI</name>
<evidence type="ECO:0000313" key="1">
    <source>
        <dbReference type="EMBL" id="KAF2426517.1"/>
    </source>
</evidence>
<gene>
    <name evidence="1" type="ORF">EJ08DRAFT_699981</name>
</gene>
<comment type="caution">
    <text evidence="1">The sequence shown here is derived from an EMBL/GenBank/DDBJ whole genome shotgun (WGS) entry which is preliminary data.</text>
</comment>
<dbReference type="Proteomes" id="UP000800235">
    <property type="component" value="Unassembled WGS sequence"/>
</dbReference>
<keyword evidence="2" id="KW-1185">Reference proteome</keyword>
<protein>
    <submittedName>
        <fullName evidence="1">Uncharacterized protein</fullName>
    </submittedName>
</protein>
<dbReference type="AlphaFoldDB" id="A0A9P4TV25"/>
<accession>A0A9P4TV25</accession>
<organism evidence="1 2">
    <name type="scientific">Tothia fuscella</name>
    <dbReference type="NCBI Taxonomy" id="1048955"/>
    <lineage>
        <taxon>Eukaryota</taxon>
        <taxon>Fungi</taxon>
        <taxon>Dikarya</taxon>
        <taxon>Ascomycota</taxon>
        <taxon>Pezizomycotina</taxon>
        <taxon>Dothideomycetes</taxon>
        <taxon>Pleosporomycetidae</taxon>
        <taxon>Venturiales</taxon>
        <taxon>Cylindrosympodiaceae</taxon>
        <taxon>Tothia</taxon>
    </lineage>
</organism>